<dbReference type="AlphaFoldDB" id="A0A0B7B3G3"/>
<accession>A0A0B7B3G3</accession>
<evidence type="ECO:0000313" key="1">
    <source>
        <dbReference type="EMBL" id="CEK86660.1"/>
    </source>
</evidence>
<organism evidence="1">
    <name type="scientific">Arion vulgaris</name>
    <dbReference type="NCBI Taxonomy" id="1028688"/>
    <lineage>
        <taxon>Eukaryota</taxon>
        <taxon>Metazoa</taxon>
        <taxon>Spiralia</taxon>
        <taxon>Lophotrochozoa</taxon>
        <taxon>Mollusca</taxon>
        <taxon>Gastropoda</taxon>
        <taxon>Heterobranchia</taxon>
        <taxon>Euthyneura</taxon>
        <taxon>Panpulmonata</taxon>
        <taxon>Eupulmonata</taxon>
        <taxon>Stylommatophora</taxon>
        <taxon>Helicina</taxon>
        <taxon>Arionoidea</taxon>
        <taxon>Arionidae</taxon>
        <taxon>Arion</taxon>
    </lineage>
</organism>
<gene>
    <name evidence="1" type="primary">ORF154994</name>
</gene>
<sequence length="153" mass="17402">IDEHKMKCPIELEHLYELYTEEKNNRHVKGDDISSFSSIDKVTSISNFNSVTTPRLGEETEEDNKVFTRSAKAKQFQKMVDTGQMYKNEPGSLAPMNPSRVSYEDRTVINANTRSIAALAARKRHQANVVSGVNERFGARPLYRPQPQIDDND</sequence>
<feature type="non-terminal residue" evidence="1">
    <location>
        <position position="153"/>
    </location>
</feature>
<protein>
    <submittedName>
        <fullName evidence="1">Uncharacterized protein</fullName>
    </submittedName>
</protein>
<proteinExistence type="predicted"/>
<reference evidence="1" key="1">
    <citation type="submission" date="2014-12" db="EMBL/GenBank/DDBJ databases">
        <title>Insight into the proteome of Arion vulgaris.</title>
        <authorList>
            <person name="Aradska J."/>
            <person name="Bulat T."/>
            <person name="Smidak R."/>
            <person name="Sarate P."/>
            <person name="Gangsoo J."/>
            <person name="Sialana F."/>
            <person name="Bilban M."/>
            <person name="Lubec G."/>
        </authorList>
    </citation>
    <scope>NUCLEOTIDE SEQUENCE</scope>
    <source>
        <tissue evidence="1">Skin</tissue>
    </source>
</reference>
<feature type="non-terminal residue" evidence="1">
    <location>
        <position position="1"/>
    </location>
</feature>
<name>A0A0B7B3G3_9EUPU</name>
<dbReference type="EMBL" id="HACG01039795">
    <property type="protein sequence ID" value="CEK86660.1"/>
    <property type="molecule type" value="Transcribed_RNA"/>
</dbReference>